<dbReference type="OrthoDB" id="291991at2"/>
<dbReference type="Gene3D" id="3.10.180.10">
    <property type="entry name" value="2,3-Dihydroxybiphenyl 1,2-Dioxygenase, domain 1"/>
    <property type="match status" value="1"/>
</dbReference>
<dbReference type="CDD" id="cd06587">
    <property type="entry name" value="VOC"/>
    <property type="match status" value="1"/>
</dbReference>
<sequence length="121" mass="13071">MTSHFTGIDTIILRVRDISAACAWYAQHLGGEQVYEDDEQRLAVIEFSGGSTLTLWQLADGAEFVASGTYPILACTDAKAAHAALSANDVAVDSLSETPGVIYFRFRDLDGNPLEACEVKE</sequence>
<name>A0A143BIQ4_9BACT</name>
<dbReference type="SUPFAM" id="SSF54593">
    <property type="entry name" value="Glyoxalase/Bleomycin resistance protein/Dihydroxybiphenyl dioxygenase"/>
    <property type="match status" value="1"/>
</dbReference>
<accession>A0A143BIQ4</accession>
<dbReference type="KEGG" id="gph:GEMMAAP_05630"/>
<evidence type="ECO:0000259" key="1">
    <source>
        <dbReference type="PROSITE" id="PS51819"/>
    </source>
</evidence>
<dbReference type="Pfam" id="PF00903">
    <property type="entry name" value="Glyoxalase"/>
    <property type="match status" value="1"/>
</dbReference>
<protein>
    <recommendedName>
        <fullName evidence="1">VOC domain-containing protein</fullName>
    </recommendedName>
</protein>
<dbReference type="InterPro" id="IPR029068">
    <property type="entry name" value="Glyas_Bleomycin-R_OHBP_Dase"/>
</dbReference>
<dbReference type="RefSeq" id="WP_026849873.1">
    <property type="nucleotide sequence ID" value="NZ_CP011454.1"/>
</dbReference>
<reference evidence="2 3" key="2">
    <citation type="journal article" date="2016" name="Environ. Microbiol. Rep.">
        <title>Metagenomic evidence for the presence of phototrophic Gemmatimonadetes bacteria in diverse environments.</title>
        <authorList>
            <person name="Zeng Y."/>
            <person name="Baumbach J."/>
            <person name="Barbosa E.G."/>
            <person name="Azevedo V."/>
            <person name="Zhang C."/>
            <person name="Koblizek M."/>
        </authorList>
    </citation>
    <scope>NUCLEOTIDE SEQUENCE [LARGE SCALE GENOMIC DNA]</scope>
    <source>
        <strain evidence="2 3">AP64</strain>
    </source>
</reference>
<dbReference type="PROSITE" id="PS51819">
    <property type="entry name" value="VOC"/>
    <property type="match status" value="1"/>
</dbReference>
<reference evidence="2 3" key="1">
    <citation type="journal article" date="2014" name="Proc. Natl. Acad. Sci. U.S.A.">
        <title>Functional type 2 photosynthetic reaction centers found in the rare bacterial phylum Gemmatimonadetes.</title>
        <authorList>
            <person name="Zeng Y."/>
            <person name="Feng F."/>
            <person name="Medova H."/>
            <person name="Dean J."/>
            <person name="Koblizek M."/>
        </authorList>
    </citation>
    <scope>NUCLEOTIDE SEQUENCE [LARGE SCALE GENOMIC DNA]</scope>
    <source>
        <strain evidence="2 3">AP64</strain>
    </source>
</reference>
<dbReference type="AlphaFoldDB" id="A0A143BIQ4"/>
<evidence type="ECO:0000313" key="2">
    <source>
        <dbReference type="EMBL" id="AMW04461.1"/>
    </source>
</evidence>
<proteinExistence type="predicted"/>
<dbReference type="InterPro" id="IPR004360">
    <property type="entry name" value="Glyas_Fos-R_dOase_dom"/>
</dbReference>
<keyword evidence="3" id="KW-1185">Reference proteome</keyword>
<dbReference type="Proteomes" id="UP000076404">
    <property type="component" value="Chromosome"/>
</dbReference>
<gene>
    <name evidence="2" type="ORF">GEMMAAP_05630</name>
</gene>
<dbReference type="STRING" id="1379270.GEMMAAP_05630"/>
<feature type="domain" description="VOC" evidence="1">
    <location>
        <begin position="7"/>
        <end position="119"/>
    </location>
</feature>
<dbReference type="InterPro" id="IPR037523">
    <property type="entry name" value="VOC_core"/>
</dbReference>
<organism evidence="2 3">
    <name type="scientific">Gemmatimonas phototrophica</name>
    <dbReference type="NCBI Taxonomy" id="1379270"/>
    <lineage>
        <taxon>Bacteria</taxon>
        <taxon>Pseudomonadati</taxon>
        <taxon>Gemmatimonadota</taxon>
        <taxon>Gemmatimonadia</taxon>
        <taxon>Gemmatimonadales</taxon>
        <taxon>Gemmatimonadaceae</taxon>
        <taxon>Gemmatimonas</taxon>
    </lineage>
</organism>
<dbReference type="eggNOG" id="COG0346">
    <property type="taxonomic scope" value="Bacteria"/>
</dbReference>
<dbReference type="EMBL" id="CP011454">
    <property type="protein sequence ID" value="AMW04461.1"/>
    <property type="molecule type" value="Genomic_DNA"/>
</dbReference>
<evidence type="ECO:0000313" key="3">
    <source>
        <dbReference type="Proteomes" id="UP000076404"/>
    </source>
</evidence>